<dbReference type="InterPro" id="IPR046673">
    <property type="entry name" value="ToxA_N"/>
</dbReference>
<gene>
    <name evidence="2" type="ORF">ACIOWJ_02795</name>
</gene>
<evidence type="ECO:0000313" key="2">
    <source>
        <dbReference type="EMBL" id="MFJ2677021.1"/>
    </source>
</evidence>
<evidence type="ECO:0000259" key="1">
    <source>
        <dbReference type="Pfam" id="PF20178"/>
    </source>
</evidence>
<dbReference type="RefSeq" id="WP_401379945.1">
    <property type="nucleotide sequence ID" value="NZ_JBIUWZ010000002.1"/>
</dbReference>
<feature type="domain" description="Dermonecrotic toxin N-terminal" evidence="1">
    <location>
        <begin position="429"/>
        <end position="624"/>
    </location>
</feature>
<keyword evidence="3" id="KW-1185">Reference proteome</keyword>
<organism evidence="2 3">
    <name type="scientific">Pseudomonas sivasensis</name>
    <dbReference type="NCBI Taxonomy" id="1880678"/>
    <lineage>
        <taxon>Bacteria</taxon>
        <taxon>Pseudomonadati</taxon>
        <taxon>Pseudomonadota</taxon>
        <taxon>Gammaproteobacteria</taxon>
        <taxon>Pseudomonadales</taxon>
        <taxon>Pseudomonadaceae</taxon>
        <taxon>Pseudomonas</taxon>
    </lineage>
</organism>
<reference evidence="2 3" key="1">
    <citation type="submission" date="2024-10" db="EMBL/GenBank/DDBJ databases">
        <title>The Natural Products Discovery Center: Release of the First 8490 Sequenced Strains for Exploring Actinobacteria Biosynthetic Diversity.</title>
        <authorList>
            <person name="Kalkreuter E."/>
            <person name="Kautsar S.A."/>
            <person name="Yang D."/>
            <person name="Bader C.D."/>
            <person name="Teijaro C.N."/>
            <person name="Fluegel L."/>
            <person name="Davis C.M."/>
            <person name="Simpson J.R."/>
            <person name="Lauterbach L."/>
            <person name="Steele A.D."/>
            <person name="Gui C."/>
            <person name="Meng S."/>
            <person name="Li G."/>
            <person name="Viehrig K."/>
            <person name="Ye F."/>
            <person name="Su P."/>
            <person name="Kiefer A.F."/>
            <person name="Nichols A."/>
            <person name="Cepeda A.J."/>
            <person name="Yan W."/>
            <person name="Fan B."/>
            <person name="Jiang Y."/>
            <person name="Adhikari A."/>
            <person name="Zheng C.-J."/>
            <person name="Schuster L."/>
            <person name="Cowan T.M."/>
            <person name="Smanski M.J."/>
            <person name="Chevrette M.G."/>
            <person name="De Carvalho L.P.S."/>
            <person name="Shen B."/>
        </authorList>
    </citation>
    <scope>NUCLEOTIDE SEQUENCE [LARGE SCALE GENOMIC DNA]</scope>
    <source>
        <strain evidence="2 3">NPDC087581</strain>
    </source>
</reference>
<comment type="caution">
    <text evidence="2">The sequence shown here is derived from an EMBL/GenBank/DDBJ whole genome shotgun (WGS) entry which is preliminary data.</text>
</comment>
<dbReference type="EMBL" id="JBIUWZ010000002">
    <property type="protein sequence ID" value="MFJ2677021.1"/>
    <property type="molecule type" value="Genomic_DNA"/>
</dbReference>
<accession>A0ABW8DTU7</accession>
<dbReference type="Pfam" id="PF20178">
    <property type="entry name" value="ToxA_N"/>
    <property type="match status" value="1"/>
</dbReference>
<name>A0ABW8DTU7_9PSED</name>
<proteinExistence type="predicted"/>
<evidence type="ECO:0000313" key="3">
    <source>
        <dbReference type="Proteomes" id="UP001617213"/>
    </source>
</evidence>
<sequence>MPIVTPIPAENLLKTVIKGQFSTRPALRSVVAEMLARTLKEHYPPLSIAPSDLYMALPREGGGRALRPLLDVALQFLADGHFPDLSLSYGLDAYLSDATGSRLTFQADGERSYDLNVFENAIRELPLILFIGAQEALAAYWEQDSDTGVSRWQWLAEVLRGAFRASAVRQSGDDTQQLQILSTLADYPSRETRTEQPWPANAIHAYTLETQLVQGSTSLTQQASDILVVSGTRVLLCGLSGRIDSYASLDAFGEAWGKRMQAEGMADTITWRLYEPDGDIFEVQAALVLDRQLENLASLRLPAGTSVKALEQQFAAITDLASLFTDSPAIASHPAPAIEAALPGWLQNASAADRFAFSQCLLEQASLRRLNQGKHYLDDLEDIRSYAASHLDHQLCLDRNATEHGERSCKELAQGAYRAGALQLTFEVPVGTLQSGYIDRVSMSLVDLALKNLSGKPAGRMTVRHADGQPVDSSLTPEYLLALVQRIDVGRNYPAYLHQSLLGEDAQAQERKRLFLVQRPIDLKTQALEYKIKGQAGLTSRGLRYVEAVLGTHSTERWAGMDEVVMRVLAFQRKPGAKADGVQNMFIIEPRNGQPGPRLLYRPAYRDSLLEFTDRASLLAAIAEPGELQDSVLAWMEDPARAVYSNGGFREPHYVRVSGIGSEFDPLPPIPRPATLAPPSDESSDQILQALGNNQLMDYLYECEARQLQEQADRDSTSNAESRWALILEGVQLGFNTLLMLVRGPLAAVGWFMQLALSLKQDVPALESKDPIARELAWVDLLLNTSMVLIHLGIRDHVAQPPAQAEVPRLPLQHPQGQAISTPAVVRRGIVGLPAEPPGGGRTLLDIDRSLASDSASARLLRKLLEVNVPWPEHAPDPVALGPYRGLFKIGQRWHATVGGLLFRVNITPDVDDIFIIDPNKPDHPGIKLRTDGKGHWTLDRGLKLAGGGPKRLATLREENRRQAVQLKDRMDTLNAQISPDMAEFRDWLTRLNNNRDALNKHAITLKKLWNLLQNALDVLKPAIEAKHQEAMANYSKARTDYEVVLDKLEQSYAKVLPKRIELYKVGQDLQKHAGAGPHVQDQAITLKTLWDEQMRTHFHLQKWADTFMFTERGEPMSHLASRMREELREGRPWAYNEHVTRSIELADVVQRMAARSREMETTLELLEQDSVAGRVLRTQALSKITTFQHFFAQNLEMHALIPLSWVVVKLSALEASPLEALYIDHLNNSSLGQALLSHTEVRSSSGYPLDEQRLLYGTILDKYRSYEQAIEALTFINPQRVHPVAERLLAGLSRARTLAENELESVVRSQEALEVEASAATLLRPKEPAKRIFKTRTRTYWIGELKPVDGLHPRERLTITNSLTGEPLTTFDADDAGSWVETPQQPMAAPEPAAPASTLAMLKDQGEKVLRQRPEIERLISAQQKKLESALTRQDVNPADWDELLTGQADRLNALADEIARDHSDQPRAQDAIDRYRANARDMQRMATRLCSDAYKRQWPTLESLDYLWRHKEIDINLTSLADPQRPTLSGDFFTEYAVYDKAQKPPSVLWYAHFHYATADAPPERYTRAHLKLASQRKYTQKDLLKEHVQAKLRSEQAAGADPVERILYVLIAPPQDQLFLAIAPTIN</sequence>
<protein>
    <recommendedName>
        <fullName evidence="1">Dermonecrotic toxin N-terminal domain-containing protein</fullName>
    </recommendedName>
</protein>
<dbReference type="Proteomes" id="UP001617213">
    <property type="component" value="Unassembled WGS sequence"/>
</dbReference>